<evidence type="ECO:0000256" key="2">
    <source>
        <dbReference type="ARBA" id="ARBA00022692"/>
    </source>
</evidence>
<comment type="subunit">
    <text evidence="9">Probable component of the PAM complex at least composed of a mitochondrial HSP70 protein, TIMM44 and TIMM14. The complex interacts with the TIMM23 component of the TIM17:23 complex.</text>
</comment>
<dbReference type="InterPro" id="IPR001623">
    <property type="entry name" value="DnaJ_domain"/>
</dbReference>
<reference evidence="11" key="1">
    <citation type="journal article" date="2023" name="bioRxiv">
        <title>Improved chromosome-level genome assembly for marigold (Tagetes erecta).</title>
        <authorList>
            <person name="Jiang F."/>
            <person name="Yuan L."/>
            <person name="Wang S."/>
            <person name="Wang H."/>
            <person name="Xu D."/>
            <person name="Wang A."/>
            <person name="Fan W."/>
        </authorList>
    </citation>
    <scope>NUCLEOTIDE SEQUENCE</scope>
    <source>
        <strain evidence="11">WSJ</strain>
        <tissue evidence="11">Leaf</tissue>
    </source>
</reference>
<keyword evidence="6" id="KW-0472">Membrane</keyword>
<comment type="function">
    <text evidence="8">Component of the PAM complex, a complex required for the translocation of transit peptide-containing proteins from the inner membrane into the mitochondrial matrix in an ATP-dependent manner.</text>
</comment>
<dbReference type="SMART" id="SM00271">
    <property type="entry name" value="DnaJ"/>
    <property type="match status" value="1"/>
</dbReference>
<evidence type="ECO:0000256" key="3">
    <source>
        <dbReference type="ARBA" id="ARBA00022792"/>
    </source>
</evidence>
<evidence type="ECO:0000256" key="1">
    <source>
        <dbReference type="ARBA" id="ARBA00004434"/>
    </source>
</evidence>
<comment type="caution">
    <text evidence="11">The sequence shown here is derived from an EMBL/GenBank/DDBJ whole genome shotgun (WGS) entry which is preliminary data.</text>
</comment>
<dbReference type="PROSITE" id="PS50076">
    <property type="entry name" value="DNAJ_2"/>
    <property type="match status" value="1"/>
</dbReference>
<protein>
    <recommendedName>
        <fullName evidence="10">J domain-containing protein</fullName>
    </recommendedName>
</protein>
<dbReference type="CDD" id="cd06257">
    <property type="entry name" value="DnaJ"/>
    <property type="match status" value="1"/>
</dbReference>
<organism evidence="11 12">
    <name type="scientific">Tagetes erecta</name>
    <name type="common">African marigold</name>
    <dbReference type="NCBI Taxonomy" id="13708"/>
    <lineage>
        <taxon>Eukaryota</taxon>
        <taxon>Viridiplantae</taxon>
        <taxon>Streptophyta</taxon>
        <taxon>Embryophyta</taxon>
        <taxon>Tracheophyta</taxon>
        <taxon>Spermatophyta</taxon>
        <taxon>Magnoliopsida</taxon>
        <taxon>eudicotyledons</taxon>
        <taxon>Gunneridae</taxon>
        <taxon>Pentapetalae</taxon>
        <taxon>asterids</taxon>
        <taxon>campanulids</taxon>
        <taxon>Asterales</taxon>
        <taxon>Asteraceae</taxon>
        <taxon>Asteroideae</taxon>
        <taxon>Heliantheae alliance</taxon>
        <taxon>Tageteae</taxon>
        <taxon>Tagetes</taxon>
    </lineage>
</organism>
<evidence type="ECO:0000313" key="12">
    <source>
        <dbReference type="Proteomes" id="UP001229421"/>
    </source>
</evidence>
<evidence type="ECO:0000256" key="5">
    <source>
        <dbReference type="ARBA" id="ARBA00023128"/>
    </source>
</evidence>
<dbReference type="GO" id="GO:0001671">
    <property type="term" value="F:ATPase activator activity"/>
    <property type="evidence" value="ECO:0007669"/>
    <property type="project" value="TreeGrafter"/>
</dbReference>
<sequence>MEHTCVTILAAATAAYAGRFCFRICRAFKAEAGAGTGNGIPKDYPQGFGTRMTKKEAAQILGISENDAKDKIKEAHKRLIVKNHPDAGGSVYLAAKINHAKDTLMKNTKRHQF</sequence>
<evidence type="ECO:0000256" key="9">
    <source>
        <dbReference type="ARBA" id="ARBA00063640"/>
    </source>
</evidence>
<dbReference type="PANTHER" id="PTHR12763">
    <property type="match status" value="1"/>
</dbReference>
<name>A0AAD8KY88_TARER</name>
<proteinExistence type="inferred from homology"/>
<dbReference type="PANTHER" id="PTHR12763:SF28">
    <property type="entry name" value="GEO10507P1-RELATED"/>
    <property type="match status" value="1"/>
</dbReference>
<evidence type="ECO:0000313" key="11">
    <source>
        <dbReference type="EMBL" id="KAK1429371.1"/>
    </source>
</evidence>
<dbReference type="GO" id="GO:0030150">
    <property type="term" value="P:protein import into mitochondrial matrix"/>
    <property type="evidence" value="ECO:0007669"/>
    <property type="project" value="TreeGrafter"/>
</dbReference>
<gene>
    <name evidence="11" type="ORF">QVD17_11579</name>
</gene>
<dbReference type="AlphaFoldDB" id="A0AAD8KY88"/>
<keyword evidence="12" id="KW-1185">Reference proteome</keyword>
<dbReference type="Proteomes" id="UP001229421">
    <property type="component" value="Unassembled WGS sequence"/>
</dbReference>
<evidence type="ECO:0000256" key="4">
    <source>
        <dbReference type="ARBA" id="ARBA00022989"/>
    </source>
</evidence>
<dbReference type="Gene3D" id="1.10.287.110">
    <property type="entry name" value="DnaJ domain"/>
    <property type="match status" value="1"/>
</dbReference>
<dbReference type="Pfam" id="PF00226">
    <property type="entry name" value="DnaJ"/>
    <property type="match status" value="1"/>
</dbReference>
<evidence type="ECO:0000259" key="10">
    <source>
        <dbReference type="PROSITE" id="PS50076"/>
    </source>
</evidence>
<dbReference type="InterPro" id="IPR036869">
    <property type="entry name" value="J_dom_sf"/>
</dbReference>
<comment type="subcellular location">
    <subcellularLocation>
        <location evidence="1">Mitochondrion inner membrane</location>
        <topology evidence="1">Single-pass membrane protein</topology>
    </subcellularLocation>
</comment>
<comment type="similarity">
    <text evidence="7">Belongs to the TIM14 family.</text>
</comment>
<evidence type="ECO:0000256" key="7">
    <source>
        <dbReference type="ARBA" id="ARBA00038105"/>
    </source>
</evidence>
<keyword evidence="3" id="KW-0999">Mitochondrion inner membrane</keyword>
<dbReference type="EMBL" id="JAUHHV010000003">
    <property type="protein sequence ID" value="KAK1429371.1"/>
    <property type="molecule type" value="Genomic_DNA"/>
</dbReference>
<dbReference type="FunFam" id="1.10.287.110:FF:000001">
    <property type="entry name" value="Import inner membrane translocase subunit tim14"/>
    <property type="match status" value="1"/>
</dbReference>
<evidence type="ECO:0000256" key="8">
    <source>
        <dbReference type="ARBA" id="ARBA00059031"/>
    </source>
</evidence>
<keyword evidence="5" id="KW-0496">Mitochondrion</keyword>
<dbReference type="GO" id="GO:0001405">
    <property type="term" value="C:PAM complex, Tim23 associated import motor"/>
    <property type="evidence" value="ECO:0007669"/>
    <property type="project" value="TreeGrafter"/>
</dbReference>
<accession>A0AAD8KY88</accession>
<keyword evidence="2" id="KW-0812">Transmembrane</keyword>
<dbReference type="SUPFAM" id="SSF46565">
    <property type="entry name" value="Chaperone J-domain"/>
    <property type="match status" value="1"/>
</dbReference>
<feature type="domain" description="J" evidence="10">
    <location>
        <begin position="56"/>
        <end position="113"/>
    </location>
</feature>
<evidence type="ECO:0000256" key="6">
    <source>
        <dbReference type="ARBA" id="ARBA00023136"/>
    </source>
</evidence>
<keyword evidence="4" id="KW-1133">Transmembrane helix</keyword>